<reference evidence="3" key="1">
    <citation type="submission" date="2020-09" db="EMBL/GenBank/DDBJ databases">
        <title>Genome-Enabled Discovery of Anthraquinone Biosynthesis in Senna tora.</title>
        <authorList>
            <person name="Kang S.-H."/>
            <person name="Pandey R.P."/>
            <person name="Lee C.-M."/>
            <person name="Sim J.-S."/>
            <person name="Jeong J.-T."/>
            <person name="Choi B.-S."/>
            <person name="Jung M."/>
            <person name="Ginzburg D."/>
            <person name="Zhao K."/>
            <person name="Won S.Y."/>
            <person name="Oh T.-J."/>
            <person name="Yu Y."/>
            <person name="Kim N.-H."/>
            <person name="Lee O.R."/>
            <person name="Lee T.-H."/>
            <person name="Bashyal P."/>
            <person name="Kim T.-S."/>
            <person name="Lee W.-H."/>
            <person name="Kawkins C."/>
            <person name="Kim C.-K."/>
            <person name="Kim J.S."/>
            <person name="Ahn B.O."/>
            <person name="Rhee S.Y."/>
            <person name="Sohng J.K."/>
        </authorList>
    </citation>
    <scope>NUCLEOTIDE SEQUENCE</scope>
    <source>
        <tissue evidence="3">Leaf</tissue>
    </source>
</reference>
<evidence type="ECO:0000256" key="1">
    <source>
        <dbReference type="SAM" id="MobiDB-lite"/>
    </source>
</evidence>
<dbReference type="AlphaFoldDB" id="A0A834X6A8"/>
<sequence length="225" mass="25484">MEEAFFKIDPFNQIAGSLFISKLMTPAGEKDNSLVPYREIEKTLCIARKGWDTKTSDEGQIYIYKKFINNNAQIWLYFLSHNVMPSSHSRDITQSQAQLLYLLIQKKLVKLQDIIFASIKEVAMHGRKGVKMMFLDLISDLFKKAKIASSSQSLQKAHNTKPGNKEMAEAELYTLKGTSPPYFTEPYSASPTDFPGSSRRGKEAMVISDIEDDDDEMAEGDSEDF</sequence>
<gene>
    <name evidence="3" type="ORF">G2W53_007995</name>
</gene>
<organism evidence="3 4">
    <name type="scientific">Senna tora</name>
    <dbReference type="NCBI Taxonomy" id="362788"/>
    <lineage>
        <taxon>Eukaryota</taxon>
        <taxon>Viridiplantae</taxon>
        <taxon>Streptophyta</taxon>
        <taxon>Embryophyta</taxon>
        <taxon>Tracheophyta</taxon>
        <taxon>Spermatophyta</taxon>
        <taxon>Magnoliopsida</taxon>
        <taxon>eudicotyledons</taxon>
        <taxon>Gunneridae</taxon>
        <taxon>Pentapetalae</taxon>
        <taxon>rosids</taxon>
        <taxon>fabids</taxon>
        <taxon>Fabales</taxon>
        <taxon>Fabaceae</taxon>
        <taxon>Caesalpinioideae</taxon>
        <taxon>Cassia clade</taxon>
        <taxon>Senna</taxon>
    </lineage>
</organism>
<feature type="domain" description="Putative plant transposon protein" evidence="2">
    <location>
        <begin position="29"/>
        <end position="147"/>
    </location>
</feature>
<proteinExistence type="predicted"/>
<dbReference type="Proteomes" id="UP000634136">
    <property type="component" value="Unassembled WGS sequence"/>
</dbReference>
<feature type="compositionally biased region" description="Acidic residues" evidence="1">
    <location>
        <begin position="209"/>
        <end position="225"/>
    </location>
</feature>
<dbReference type="Pfam" id="PF20167">
    <property type="entry name" value="Transposase_32"/>
    <property type="match status" value="1"/>
</dbReference>
<name>A0A834X6A8_9FABA</name>
<evidence type="ECO:0000313" key="4">
    <source>
        <dbReference type="Proteomes" id="UP000634136"/>
    </source>
</evidence>
<keyword evidence="4" id="KW-1185">Reference proteome</keyword>
<accession>A0A834X6A8</accession>
<evidence type="ECO:0000313" key="3">
    <source>
        <dbReference type="EMBL" id="KAF7839513.1"/>
    </source>
</evidence>
<evidence type="ECO:0000259" key="2">
    <source>
        <dbReference type="Pfam" id="PF20167"/>
    </source>
</evidence>
<dbReference type="InterPro" id="IPR046796">
    <property type="entry name" value="Transposase_32_dom"/>
</dbReference>
<dbReference type="EMBL" id="JAAIUW010000003">
    <property type="protein sequence ID" value="KAF7839513.1"/>
    <property type="molecule type" value="Genomic_DNA"/>
</dbReference>
<comment type="caution">
    <text evidence="3">The sequence shown here is derived from an EMBL/GenBank/DDBJ whole genome shotgun (WGS) entry which is preliminary data.</text>
</comment>
<feature type="region of interest" description="Disordered" evidence="1">
    <location>
        <begin position="183"/>
        <end position="225"/>
    </location>
</feature>
<protein>
    <recommendedName>
        <fullName evidence="2">Putative plant transposon protein domain-containing protein</fullName>
    </recommendedName>
</protein>